<dbReference type="WBParaSite" id="JU765_v2.g11695.t1">
    <property type="protein sequence ID" value="JU765_v2.g11695.t1"/>
    <property type="gene ID" value="JU765_v2.g11695"/>
</dbReference>
<protein>
    <submittedName>
        <fullName evidence="2">Zinc transporter ZIP9</fullName>
    </submittedName>
</protein>
<organism evidence="1 2">
    <name type="scientific">Panagrolaimus sp. JU765</name>
    <dbReference type="NCBI Taxonomy" id="591449"/>
    <lineage>
        <taxon>Eukaryota</taxon>
        <taxon>Metazoa</taxon>
        <taxon>Ecdysozoa</taxon>
        <taxon>Nematoda</taxon>
        <taxon>Chromadorea</taxon>
        <taxon>Rhabditida</taxon>
        <taxon>Tylenchina</taxon>
        <taxon>Panagrolaimomorpha</taxon>
        <taxon>Panagrolaimoidea</taxon>
        <taxon>Panagrolaimidae</taxon>
        <taxon>Panagrolaimus</taxon>
    </lineage>
</organism>
<sequence>MEDLSLLLVLCGTMFVGSYAAGFLPLAFTFSENKIRLLSILGAGLLVGTALSVIIPEGVEALQGVPHHHSHVQKLSVHQENHKAQKILEETANAQNEDHQPRIVPKDASMNANVPMNINAHGDPKEPETKKQKRDVEAHAEFDSETGNQIHLENEEEAVQVGPKIGYSLILGFLLMLLVDQLTKQKQTGRQKITATVGLVVHAAVDGIALGSASMTDKSDIQLIVFVAIMLHKAPAAFGLSTILLMEGLEKSKVKKHLFVFSASAPIGALITFFLVPKTTESVDSSTTGVMLLFSAGTFLYVATVHVLPELAETARKTRNDHVLLPTTPGTPTPHSHSGGADFNATELVVLIIGSILPSILSAGHHH</sequence>
<dbReference type="Proteomes" id="UP000887576">
    <property type="component" value="Unplaced"/>
</dbReference>
<evidence type="ECO:0000313" key="2">
    <source>
        <dbReference type="WBParaSite" id="JU765_v2.g11695.t1"/>
    </source>
</evidence>
<name>A0AC34Q078_9BILA</name>
<reference evidence="2" key="1">
    <citation type="submission" date="2022-11" db="UniProtKB">
        <authorList>
            <consortium name="WormBaseParasite"/>
        </authorList>
    </citation>
    <scope>IDENTIFICATION</scope>
</reference>
<proteinExistence type="predicted"/>
<accession>A0AC34Q078</accession>
<evidence type="ECO:0000313" key="1">
    <source>
        <dbReference type="Proteomes" id="UP000887576"/>
    </source>
</evidence>